<sequence>MILQLGAPRFNELPSCSSSPVARTRRTLVKKHETVMSMDSEEFLNEGLTDIIEDVNDEVLVDTKRSRRRYNAVLSSDSEDEGFDQVRLDNIMWCFCQGFLEWNEFKAVIAVPIKFASNSHEFWSQKVKHRLCLHVSLSPTSFVIAIVDVFPSRELSSLKPFSLFSNHNINPKKSLDY</sequence>
<organism evidence="1 2">
    <name type="scientific">Arctium lappa</name>
    <name type="common">Greater burdock</name>
    <name type="synonym">Lappa major</name>
    <dbReference type="NCBI Taxonomy" id="4217"/>
    <lineage>
        <taxon>Eukaryota</taxon>
        <taxon>Viridiplantae</taxon>
        <taxon>Streptophyta</taxon>
        <taxon>Embryophyta</taxon>
        <taxon>Tracheophyta</taxon>
        <taxon>Spermatophyta</taxon>
        <taxon>Magnoliopsida</taxon>
        <taxon>eudicotyledons</taxon>
        <taxon>Gunneridae</taxon>
        <taxon>Pentapetalae</taxon>
        <taxon>asterids</taxon>
        <taxon>campanulids</taxon>
        <taxon>Asterales</taxon>
        <taxon>Asteraceae</taxon>
        <taxon>Carduoideae</taxon>
        <taxon>Cardueae</taxon>
        <taxon>Arctiinae</taxon>
        <taxon>Arctium</taxon>
    </lineage>
</organism>
<protein>
    <submittedName>
        <fullName evidence="1">Uncharacterized protein</fullName>
    </submittedName>
</protein>
<evidence type="ECO:0000313" key="1">
    <source>
        <dbReference type="EMBL" id="KAI3729006.1"/>
    </source>
</evidence>
<dbReference type="EMBL" id="CM042051">
    <property type="protein sequence ID" value="KAI3729006.1"/>
    <property type="molecule type" value="Genomic_DNA"/>
</dbReference>
<dbReference type="Proteomes" id="UP001055879">
    <property type="component" value="Linkage Group LG05"/>
</dbReference>
<accession>A0ACB9C3Z3</accession>
<proteinExistence type="predicted"/>
<reference evidence="1 2" key="2">
    <citation type="journal article" date="2022" name="Mol. Ecol. Resour.">
        <title>The genomes of chicory, endive, great burdock and yacon provide insights into Asteraceae paleo-polyploidization history and plant inulin production.</title>
        <authorList>
            <person name="Fan W."/>
            <person name="Wang S."/>
            <person name="Wang H."/>
            <person name="Wang A."/>
            <person name="Jiang F."/>
            <person name="Liu H."/>
            <person name="Zhao H."/>
            <person name="Xu D."/>
            <person name="Zhang Y."/>
        </authorList>
    </citation>
    <scope>NUCLEOTIDE SEQUENCE [LARGE SCALE GENOMIC DNA]</scope>
    <source>
        <strain evidence="2">cv. Niubang</strain>
    </source>
</reference>
<name>A0ACB9C3Z3_ARCLA</name>
<keyword evidence="2" id="KW-1185">Reference proteome</keyword>
<comment type="caution">
    <text evidence="1">The sequence shown here is derived from an EMBL/GenBank/DDBJ whole genome shotgun (WGS) entry which is preliminary data.</text>
</comment>
<gene>
    <name evidence="1" type="ORF">L6452_17652</name>
</gene>
<evidence type="ECO:0000313" key="2">
    <source>
        <dbReference type="Proteomes" id="UP001055879"/>
    </source>
</evidence>
<reference evidence="2" key="1">
    <citation type="journal article" date="2022" name="Mol. Ecol. Resour.">
        <title>The genomes of chicory, endive, great burdock and yacon provide insights into Asteraceae palaeo-polyploidization history and plant inulin production.</title>
        <authorList>
            <person name="Fan W."/>
            <person name="Wang S."/>
            <person name="Wang H."/>
            <person name="Wang A."/>
            <person name="Jiang F."/>
            <person name="Liu H."/>
            <person name="Zhao H."/>
            <person name="Xu D."/>
            <person name="Zhang Y."/>
        </authorList>
    </citation>
    <scope>NUCLEOTIDE SEQUENCE [LARGE SCALE GENOMIC DNA]</scope>
    <source>
        <strain evidence="2">cv. Niubang</strain>
    </source>
</reference>